<dbReference type="EMBL" id="GAIX01011577">
    <property type="protein sequence ID" value="JAA80983.1"/>
    <property type="molecule type" value="Transcribed_RNA"/>
</dbReference>
<proteinExistence type="predicted"/>
<evidence type="ECO:0000313" key="1">
    <source>
        <dbReference type="EMBL" id="JAA80983.1"/>
    </source>
</evidence>
<organism evidence="1">
    <name type="scientific">Pararge aegeria</name>
    <name type="common">speckled wood butterfly</name>
    <dbReference type="NCBI Taxonomy" id="116150"/>
    <lineage>
        <taxon>Eukaryota</taxon>
        <taxon>Metazoa</taxon>
        <taxon>Ecdysozoa</taxon>
        <taxon>Arthropoda</taxon>
        <taxon>Hexapoda</taxon>
        <taxon>Insecta</taxon>
        <taxon>Pterygota</taxon>
        <taxon>Neoptera</taxon>
        <taxon>Endopterygota</taxon>
        <taxon>Lepidoptera</taxon>
        <taxon>Glossata</taxon>
        <taxon>Ditrysia</taxon>
        <taxon>Papilionoidea</taxon>
        <taxon>Nymphalidae</taxon>
        <taxon>Satyrinae</taxon>
        <taxon>Satyrini</taxon>
        <taxon>Parargina</taxon>
        <taxon>Pararge</taxon>
    </lineage>
</organism>
<name>S4NYY6_9NEOP</name>
<reference evidence="1" key="2">
    <citation type="submission" date="2013-05" db="EMBL/GenBank/DDBJ databases">
        <authorList>
            <person name="Carter J.-M."/>
            <person name="Baker S.C."/>
            <person name="Pink R."/>
            <person name="Carter D.R.F."/>
            <person name="Collins A."/>
            <person name="Tomlin J."/>
            <person name="Gibbs M."/>
            <person name="Breuker C.J."/>
        </authorList>
    </citation>
    <scope>NUCLEOTIDE SEQUENCE</scope>
    <source>
        <tissue evidence="1">Ovary</tissue>
    </source>
</reference>
<dbReference type="AlphaFoldDB" id="S4NYY6"/>
<sequence length="70" mass="8352">MIGNNTGNKRFVETLNSDVLLMLNEYKIRIFLRIKVPKLRSVKRRNYLEIKAFQLINKHLIYISYNLLLG</sequence>
<accession>S4NYY6</accession>
<protein>
    <submittedName>
        <fullName evidence="1">Uncharacterized protein</fullName>
    </submittedName>
</protein>
<reference evidence="1" key="1">
    <citation type="journal article" date="2013" name="BMC Genomics">
        <title>Unscrambling butterfly oogenesis.</title>
        <authorList>
            <person name="Carter J.M."/>
            <person name="Baker S.C."/>
            <person name="Pink R."/>
            <person name="Carter D.R."/>
            <person name="Collins A."/>
            <person name="Tomlin J."/>
            <person name="Gibbs M."/>
            <person name="Breuker C.J."/>
        </authorList>
    </citation>
    <scope>NUCLEOTIDE SEQUENCE</scope>
    <source>
        <tissue evidence="1">Ovary</tissue>
    </source>
</reference>